<feature type="compositionally biased region" description="Polar residues" evidence="1">
    <location>
        <begin position="300"/>
        <end position="313"/>
    </location>
</feature>
<dbReference type="SMART" id="SM00343">
    <property type="entry name" value="ZnF_C2HC"/>
    <property type="match status" value="2"/>
</dbReference>
<reference evidence="3" key="2">
    <citation type="submission" date="2025-05" db="UniProtKB">
        <authorList>
            <consortium name="EnsemblMetazoa"/>
        </authorList>
    </citation>
    <scope>IDENTIFICATION</scope>
    <source>
        <strain evidence="3">Foshan</strain>
    </source>
</reference>
<name>A0ABM1ZVS8_AEDAL</name>
<feature type="region of interest" description="Disordered" evidence="1">
    <location>
        <begin position="1024"/>
        <end position="1049"/>
    </location>
</feature>
<feature type="region of interest" description="Disordered" evidence="1">
    <location>
        <begin position="300"/>
        <end position="333"/>
    </location>
</feature>
<dbReference type="SUPFAM" id="SSF56672">
    <property type="entry name" value="DNA/RNA polymerases"/>
    <property type="match status" value="1"/>
</dbReference>
<dbReference type="EnsemblMetazoa" id="AALFPA23_022124.R32767">
    <property type="protein sequence ID" value="AALFPA23_022124.P32767"/>
    <property type="gene ID" value="AALFPA23_022124"/>
</dbReference>
<dbReference type="CDD" id="cd00303">
    <property type="entry name" value="retropepsin_like"/>
    <property type="match status" value="1"/>
</dbReference>
<dbReference type="Gene3D" id="2.40.70.10">
    <property type="entry name" value="Acid Proteases"/>
    <property type="match status" value="1"/>
</dbReference>
<dbReference type="InterPro" id="IPR005312">
    <property type="entry name" value="DUF1759"/>
</dbReference>
<proteinExistence type="predicted"/>
<dbReference type="InterPro" id="IPR021109">
    <property type="entry name" value="Peptidase_aspartic_dom_sf"/>
</dbReference>
<keyword evidence="4" id="KW-1185">Reference proteome</keyword>
<dbReference type="PANTHER" id="PTHR47331">
    <property type="entry name" value="PHD-TYPE DOMAIN-CONTAINING PROTEIN"/>
    <property type="match status" value="1"/>
</dbReference>
<protein>
    <recommendedName>
        <fullName evidence="2">CCHC-type domain-containing protein</fullName>
    </recommendedName>
</protein>
<dbReference type="PANTHER" id="PTHR47331:SF5">
    <property type="entry name" value="RIBONUCLEASE H"/>
    <property type="match status" value="1"/>
</dbReference>
<feature type="domain" description="CCHC-type" evidence="2">
    <location>
        <begin position="340"/>
        <end position="356"/>
    </location>
</feature>
<feature type="domain" description="CCHC-type" evidence="2">
    <location>
        <begin position="374"/>
        <end position="390"/>
    </location>
</feature>
<evidence type="ECO:0000259" key="2">
    <source>
        <dbReference type="SMART" id="SM00343"/>
    </source>
</evidence>
<evidence type="ECO:0000313" key="4">
    <source>
        <dbReference type="Proteomes" id="UP000069940"/>
    </source>
</evidence>
<dbReference type="Pfam" id="PF03564">
    <property type="entry name" value="DUF1759"/>
    <property type="match status" value="1"/>
</dbReference>
<evidence type="ECO:0000313" key="3">
    <source>
        <dbReference type="EnsemblMetazoa" id="AALFPA23_022124.P32767"/>
    </source>
</evidence>
<accession>A0ABM1ZVS8</accession>
<evidence type="ECO:0000256" key="1">
    <source>
        <dbReference type="SAM" id="MobiDB-lite"/>
    </source>
</evidence>
<sequence length="1049" mass="117952">MPDEKRLKSKEVKRKNVVEALKRLDLFLTKFDPDQHQSEVPHRLERLEKVWNAFEIVQEEYEELDDSEEFVQKNLELCGTVEEMYFRVKAGLVSKLPAPADPVAPAAAPVAPVVPNPLANVKLPTISLPEFDGDFNHWLTFHDTFVSMIHSSTEISQVQKFHYLRAALKGEAANLIQSITITANNYAVAWDALVTCYSNRAILRKKHIRALLKHPKIPNNNVEALHKIVDEFQRHTKVLEQLGEPVDQFSSILIELLEDKLDDASLTAWEESVATVAHPTYNDMVQFLQKRARILETISINRPQHTPSKSNNQPPAPKKFPSTRLSTNVASDGSSKSFPNCPACEKQRHSIFDCSVFNGLDAKGRMKVVADKKLCSNCFRSDHFARNCRSKFSCKHCSRRHHSMIHPGRFEVDKQGSDGGSENPLPSTSSVVTAVAAIPTPEVVSTAKSSNASVILPTVVLLVVDVYGQEHIARALLDTGSQPNAISERLCQLLHLPRKVVNVPIAGVDGTNTNAKYEVRTEIRSRLVNFAESLEFLVFRKVTSDTPSVSFSTTRWNIPDRFALADPDFNTPRRVDMILGAEHFYSFIRDGRFRLPNHGPLLVETVFGWIVAGKFEDPHEAGERSVVTCHAATVTPVNELLERFWRIEELHGPNYSVEEQKCENYYQETVSRDPTGRYIVRMPKHPDHEKMIGLSKAFATRRLRSLEQRLSKDESVKKQYHDFLHEYITLGHMAVVQEAEEDDAKACYLPHYPVLKESSSTTKVRVVFDGSAKTSSGHSLNDSLLVGPVVQDDLLSLILRFRKFPVALVADIEKMYRQVSMHPQDRPLQRILWRFHASEPIQTYELGTVTYGLAPSSFLATRTLLQLVEDKGCPFPKASAAIKKNVYVDDLIGGADSTEEAIQLREELGDLLQKVLAGLSPDELGMQSSMKFDPDESIKTLGIRWEPEADVFRFDFSVTVKDQPPTKRLILSAIAQLYDPLGLSGSHFWGPTYRYYCRLSVIETAKPCGHRLEAPHLEAASSASASACQKQSHPPLTLGYLRKRRPPPG</sequence>
<organism evidence="3 4">
    <name type="scientific">Aedes albopictus</name>
    <name type="common">Asian tiger mosquito</name>
    <name type="synonym">Stegomyia albopicta</name>
    <dbReference type="NCBI Taxonomy" id="7160"/>
    <lineage>
        <taxon>Eukaryota</taxon>
        <taxon>Metazoa</taxon>
        <taxon>Ecdysozoa</taxon>
        <taxon>Arthropoda</taxon>
        <taxon>Hexapoda</taxon>
        <taxon>Insecta</taxon>
        <taxon>Pterygota</taxon>
        <taxon>Neoptera</taxon>
        <taxon>Endopterygota</taxon>
        <taxon>Diptera</taxon>
        <taxon>Nematocera</taxon>
        <taxon>Culicoidea</taxon>
        <taxon>Culicidae</taxon>
        <taxon>Culicinae</taxon>
        <taxon>Aedini</taxon>
        <taxon>Aedes</taxon>
        <taxon>Stegomyia</taxon>
    </lineage>
</organism>
<dbReference type="GeneID" id="134291335"/>
<reference evidence="4" key="1">
    <citation type="journal article" date="2015" name="Proc. Natl. Acad. Sci. U.S.A.">
        <title>Genome sequence of the Asian Tiger mosquito, Aedes albopictus, reveals insights into its biology, genetics, and evolution.</title>
        <authorList>
            <person name="Chen X.G."/>
            <person name="Jiang X."/>
            <person name="Gu J."/>
            <person name="Xu M."/>
            <person name="Wu Y."/>
            <person name="Deng Y."/>
            <person name="Zhang C."/>
            <person name="Bonizzoni M."/>
            <person name="Dermauw W."/>
            <person name="Vontas J."/>
            <person name="Armbruster P."/>
            <person name="Huang X."/>
            <person name="Yang Y."/>
            <person name="Zhang H."/>
            <person name="He W."/>
            <person name="Peng H."/>
            <person name="Liu Y."/>
            <person name="Wu K."/>
            <person name="Chen J."/>
            <person name="Lirakis M."/>
            <person name="Topalis P."/>
            <person name="Van Leeuwen T."/>
            <person name="Hall A.B."/>
            <person name="Jiang X."/>
            <person name="Thorpe C."/>
            <person name="Mueller R.L."/>
            <person name="Sun C."/>
            <person name="Waterhouse R.M."/>
            <person name="Yan G."/>
            <person name="Tu Z.J."/>
            <person name="Fang X."/>
            <person name="James A.A."/>
        </authorList>
    </citation>
    <scope>NUCLEOTIDE SEQUENCE [LARGE SCALE GENOMIC DNA]</scope>
    <source>
        <strain evidence="4">Foshan</strain>
    </source>
</reference>
<dbReference type="InterPro" id="IPR001878">
    <property type="entry name" value="Znf_CCHC"/>
</dbReference>
<dbReference type="InterPro" id="IPR043502">
    <property type="entry name" value="DNA/RNA_pol_sf"/>
</dbReference>
<feature type="compositionally biased region" description="Polar residues" evidence="1">
    <location>
        <begin position="323"/>
        <end position="333"/>
    </location>
</feature>
<dbReference type="Proteomes" id="UP000069940">
    <property type="component" value="Unassembled WGS sequence"/>
</dbReference>
<dbReference type="RefSeq" id="XP_062714954.1">
    <property type="nucleotide sequence ID" value="XM_062858970.1"/>
</dbReference>